<reference evidence="3" key="2">
    <citation type="submission" date="2025-09" db="UniProtKB">
        <authorList>
            <consortium name="Ensembl"/>
        </authorList>
    </citation>
    <scope>IDENTIFICATION</scope>
</reference>
<dbReference type="Pfam" id="PF00014">
    <property type="entry name" value="Kunitz_BPTI"/>
    <property type="match status" value="1"/>
</dbReference>
<proteinExistence type="predicted"/>
<dbReference type="FunFam" id="4.10.410.10:FF:000004">
    <property type="entry name" value="Tissue factor pathway inhibitor"/>
    <property type="match status" value="1"/>
</dbReference>
<evidence type="ECO:0000259" key="2">
    <source>
        <dbReference type="PROSITE" id="PS50279"/>
    </source>
</evidence>
<dbReference type="Ensembl" id="ENSCPRT00005013598.1">
    <property type="protein sequence ID" value="ENSCPRP00005011530.1"/>
    <property type="gene ID" value="ENSCPRG00005008211.1"/>
</dbReference>
<dbReference type="PROSITE" id="PS00280">
    <property type="entry name" value="BPTI_KUNITZ_1"/>
    <property type="match status" value="1"/>
</dbReference>
<dbReference type="GO" id="GO:0005615">
    <property type="term" value="C:extracellular space"/>
    <property type="evidence" value="ECO:0007669"/>
    <property type="project" value="TreeGrafter"/>
</dbReference>
<protein>
    <recommendedName>
        <fullName evidence="2">BPTI/Kunitz inhibitor domain-containing protein</fullName>
    </recommendedName>
</protein>
<dbReference type="GeneTree" id="ENSGT01030000235067"/>
<accession>A0A7M4ELC3</accession>
<keyword evidence="1" id="KW-1015">Disulfide bond</keyword>
<name>A0A7M4ELC3_CROPO</name>
<evidence type="ECO:0000256" key="1">
    <source>
        <dbReference type="ARBA" id="ARBA00023157"/>
    </source>
</evidence>
<feature type="domain" description="BPTI/Kunitz inhibitor" evidence="2">
    <location>
        <begin position="9"/>
        <end position="59"/>
    </location>
</feature>
<dbReference type="PRINTS" id="PR00759">
    <property type="entry name" value="BASICPTASE"/>
</dbReference>
<dbReference type="PANTHER" id="PTHR10083">
    <property type="entry name" value="KUNITZ-TYPE PROTEASE INHIBITOR-RELATED"/>
    <property type="match status" value="1"/>
</dbReference>
<dbReference type="Gene3D" id="4.10.410.10">
    <property type="entry name" value="Pancreatic trypsin inhibitor Kunitz domain"/>
    <property type="match status" value="1"/>
</dbReference>
<dbReference type="SMART" id="SM00131">
    <property type="entry name" value="KU"/>
    <property type="match status" value="1"/>
</dbReference>
<evidence type="ECO:0000313" key="3">
    <source>
        <dbReference type="Ensembl" id="ENSCPRP00005011530.1"/>
    </source>
</evidence>
<dbReference type="GO" id="GO:0004867">
    <property type="term" value="F:serine-type endopeptidase inhibitor activity"/>
    <property type="evidence" value="ECO:0007669"/>
    <property type="project" value="InterPro"/>
</dbReference>
<dbReference type="InterPro" id="IPR020901">
    <property type="entry name" value="Prtase_inh_Kunz-CS"/>
</dbReference>
<organism evidence="3 4">
    <name type="scientific">Crocodylus porosus</name>
    <name type="common">Saltwater crocodile</name>
    <name type="synonym">Estuarine crocodile</name>
    <dbReference type="NCBI Taxonomy" id="8502"/>
    <lineage>
        <taxon>Eukaryota</taxon>
        <taxon>Metazoa</taxon>
        <taxon>Chordata</taxon>
        <taxon>Craniata</taxon>
        <taxon>Vertebrata</taxon>
        <taxon>Euteleostomi</taxon>
        <taxon>Archelosauria</taxon>
        <taxon>Archosauria</taxon>
        <taxon>Crocodylia</taxon>
        <taxon>Longirostres</taxon>
        <taxon>Crocodylidae</taxon>
        <taxon>Crocodylus</taxon>
    </lineage>
</organism>
<dbReference type="InterPro" id="IPR050098">
    <property type="entry name" value="TFPI/VKTCI-like"/>
</dbReference>
<dbReference type="InterPro" id="IPR036880">
    <property type="entry name" value="Kunitz_BPTI_sf"/>
</dbReference>
<sequence length="64" mass="7143">QRPQAVDFCHLPSVCGSCKALFVRFFYNSSTRACEEFVYGGCGGNKNNFETKEDCSKACQHLGR</sequence>
<reference evidence="3" key="1">
    <citation type="submission" date="2025-08" db="UniProtKB">
        <authorList>
            <consortium name="Ensembl"/>
        </authorList>
    </citation>
    <scope>IDENTIFICATION</scope>
</reference>
<dbReference type="PANTHER" id="PTHR10083:SF380">
    <property type="entry name" value="COLOSTRUM TRYPSIN INHIBITOR"/>
    <property type="match status" value="1"/>
</dbReference>
<dbReference type="OMA" id="ICKRACI"/>
<dbReference type="AlphaFoldDB" id="A0A7M4ELC3"/>
<dbReference type="CDD" id="cd00109">
    <property type="entry name" value="Kunitz-type"/>
    <property type="match status" value="1"/>
</dbReference>
<dbReference type="Proteomes" id="UP000594220">
    <property type="component" value="Unplaced"/>
</dbReference>
<keyword evidence="4" id="KW-1185">Reference proteome</keyword>
<dbReference type="SUPFAM" id="SSF57362">
    <property type="entry name" value="BPTI-like"/>
    <property type="match status" value="1"/>
</dbReference>
<dbReference type="InterPro" id="IPR002223">
    <property type="entry name" value="Kunitz_BPTI"/>
</dbReference>
<dbReference type="PROSITE" id="PS50279">
    <property type="entry name" value="BPTI_KUNITZ_2"/>
    <property type="match status" value="1"/>
</dbReference>
<evidence type="ECO:0000313" key="4">
    <source>
        <dbReference type="Proteomes" id="UP000594220"/>
    </source>
</evidence>